<keyword evidence="3" id="KW-1185">Reference proteome</keyword>
<comment type="caution">
    <text evidence="2">The sequence shown here is derived from an EMBL/GenBank/DDBJ whole genome shotgun (WGS) entry which is preliminary data.</text>
</comment>
<feature type="region of interest" description="Disordered" evidence="1">
    <location>
        <begin position="48"/>
        <end position="75"/>
    </location>
</feature>
<reference evidence="2" key="1">
    <citation type="submission" date="2021-09" db="EMBL/GenBank/DDBJ databases">
        <title>The genome of Mauremys mutica provides insights into the evolution of semi-aquatic lifestyle.</title>
        <authorList>
            <person name="Gong S."/>
            <person name="Gao Y."/>
        </authorList>
    </citation>
    <scope>NUCLEOTIDE SEQUENCE</scope>
    <source>
        <strain evidence="2">MM-2020</strain>
        <tissue evidence="2">Muscle</tissue>
    </source>
</reference>
<sequence>MDGFSGCEVQAQPPAAALHSAFALLSSCSGAGLPLGPAKLLWTELHLHGDGAGRDSPRENRGERSRHASKGQQAAAILVRGSTVMT</sequence>
<organism evidence="2 3">
    <name type="scientific">Mauremys mutica</name>
    <name type="common">yellowpond turtle</name>
    <dbReference type="NCBI Taxonomy" id="74926"/>
    <lineage>
        <taxon>Eukaryota</taxon>
        <taxon>Metazoa</taxon>
        <taxon>Chordata</taxon>
        <taxon>Craniata</taxon>
        <taxon>Vertebrata</taxon>
        <taxon>Euteleostomi</taxon>
        <taxon>Archelosauria</taxon>
        <taxon>Testudinata</taxon>
        <taxon>Testudines</taxon>
        <taxon>Cryptodira</taxon>
        <taxon>Durocryptodira</taxon>
        <taxon>Testudinoidea</taxon>
        <taxon>Geoemydidae</taxon>
        <taxon>Geoemydinae</taxon>
        <taxon>Mauremys</taxon>
    </lineage>
</organism>
<evidence type="ECO:0000313" key="2">
    <source>
        <dbReference type="EMBL" id="KAH1174861.1"/>
    </source>
</evidence>
<dbReference type="EMBL" id="JAHDVG010000479">
    <property type="protein sequence ID" value="KAH1174861.1"/>
    <property type="molecule type" value="Genomic_DNA"/>
</dbReference>
<protein>
    <submittedName>
        <fullName evidence="2">Uncharacterized protein</fullName>
    </submittedName>
</protein>
<gene>
    <name evidence="2" type="ORF">KIL84_008852</name>
</gene>
<accession>A0A9D3X7V4</accession>
<evidence type="ECO:0000313" key="3">
    <source>
        <dbReference type="Proteomes" id="UP000827986"/>
    </source>
</evidence>
<feature type="compositionally biased region" description="Basic and acidic residues" evidence="1">
    <location>
        <begin position="48"/>
        <end position="66"/>
    </location>
</feature>
<name>A0A9D3X7V4_9SAUR</name>
<dbReference type="Proteomes" id="UP000827986">
    <property type="component" value="Unassembled WGS sequence"/>
</dbReference>
<evidence type="ECO:0000256" key="1">
    <source>
        <dbReference type="SAM" id="MobiDB-lite"/>
    </source>
</evidence>
<proteinExistence type="predicted"/>
<dbReference type="AlphaFoldDB" id="A0A9D3X7V4"/>